<dbReference type="GO" id="GO:0020037">
    <property type="term" value="F:heme binding"/>
    <property type="evidence" value="ECO:0007669"/>
    <property type="project" value="InterPro"/>
</dbReference>
<dbReference type="SUPFAM" id="SSF48264">
    <property type="entry name" value="Cytochrome P450"/>
    <property type="match status" value="1"/>
</dbReference>
<accession>A0A8J5Z9G6</accession>
<protein>
    <recommendedName>
        <fullName evidence="7">Cytochrome P450</fullName>
    </recommendedName>
</protein>
<keyword evidence="4" id="KW-0472">Membrane</keyword>
<keyword evidence="2" id="KW-0479">Metal-binding</keyword>
<evidence type="ECO:0000313" key="5">
    <source>
        <dbReference type="EMBL" id="KAG8496457.1"/>
    </source>
</evidence>
<feature type="transmembrane region" description="Helical" evidence="4">
    <location>
        <begin position="21"/>
        <end position="42"/>
    </location>
</feature>
<dbReference type="InterPro" id="IPR036396">
    <property type="entry name" value="Cyt_P450_sf"/>
</dbReference>
<dbReference type="PANTHER" id="PTHR24286">
    <property type="entry name" value="CYTOCHROME P450 26"/>
    <property type="match status" value="1"/>
</dbReference>
<reference evidence="5 6" key="1">
    <citation type="journal article" date="2021" name="bioRxiv">
        <title>The Gossypium anomalum genome as a resource for cotton improvement and evolutionary analysis of hybrid incompatibility.</title>
        <authorList>
            <person name="Grover C.E."/>
            <person name="Yuan D."/>
            <person name="Arick M.A."/>
            <person name="Miller E.R."/>
            <person name="Hu G."/>
            <person name="Peterson D.G."/>
            <person name="Wendel J.F."/>
            <person name="Udall J.A."/>
        </authorList>
    </citation>
    <scope>NUCLEOTIDE SEQUENCE [LARGE SCALE GENOMIC DNA]</scope>
    <source>
        <strain evidence="5">JFW-Udall</strain>
        <tissue evidence="5">Leaf</tissue>
    </source>
</reference>
<dbReference type="GO" id="GO:0005506">
    <property type="term" value="F:iron ion binding"/>
    <property type="evidence" value="ECO:0007669"/>
    <property type="project" value="InterPro"/>
</dbReference>
<keyword evidence="4" id="KW-1133">Transmembrane helix</keyword>
<sequence length="488" mass="55347">MTSERSSSLEKKLETEKENGAVVVVFWFSIISLFGASLGNWIHRWRNPKCNGKLPPGSMGLPLLGETLSFFVTSNSIDIHPFVAQRMKRYGSLFKTSLAGRPVVVSLDPDFNYFVLQQEEKLVELYYMDSVAKLVHQDDMKNLGGDFHKYFRRVILSHFGHEPLKHKLLSQFEDVINHELQDWSKLPQVDLKHQTASMLFNVASKILMSCVPEENLGHDLSDILQGLMTFPVYFPGTAFYKCLKKKEKALKLTSGVLEERMNLYPTDKGDLLEKMVGDMGNEAGLTKQFVSHALFGLLIATIETIAPTVTLAAKYLLDNPSALQHLTEEHERIVKKRGDAKSGVSWDDYKSMTFTHYVINETLRLGNFLPGIFRRTIADIPVDGYTIPKGWILLIIPAVLHLNPNTYEDPLAFNPWRWKVDSMHVNMYLTLDLTRIYAIGIHLCVTCEPISHGLMCDLTTLSAIQWQRNSYHLVEGIGHVQEQSSAGF</sequence>
<dbReference type="Gene3D" id="1.10.630.10">
    <property type="entry name" value="Cytochrome P450"/>
    <property type="match status" value="1"/>
</dbReference>
<keyword evidence="3" id="KW-0408">Iron</keyword>
<dbReference type="PANTHER" id="PTHR24286:SF90">
    <property type="entry name" value="CYTOCHROME P450"/>
    <property type="match status" value="1"/>
</dbReference>
<keyword evidence="4" id="KW-0812">Transmembrane</keyword>
<dbReference type="GO" id="GO:0010268">
    <property type="term" value="P:brassinosteroid homeostasis"/>
    <property type="evidence" value="ECO:0007669"/>
    <property type="project" value="TreeGrafter"/>
</dbReference>
<dbReference type="EMBL" id="JAHUZN010000004">
    <property type="protein sequence ID" value="KAG8496457.1"/>
    <property type="molecule type" value="Genomic_DNA"/>
</dbReference>
<evidence type="ECO:0000256" key="1">
    <source>
        <dbReference type="ARBA" id="ARBA00010617"/>
    </source>
</evidence>
<gene>
    <name evidence="5" type="ORF">CXB51_009140</name>
</gene>
<dbReference type="AlphaFoldDB" id="A0A8J5Z9G6"/>
<name>A0A8J5Z9G6_9ROSI</name>
<proteinExistence type="inferred from homology"/>
<dbReference type="InterPro" id="IPR002403">
    <property type="entry name" value="Cyt_P450_E_grp-IV"/>
</dbReference>
<comment type="caution">
    <text evidence="5">The sequence shown here is derived from an EMBL/GenBank/DDBJ whole genome shotgun (WGS) entry which is preliminary data.</text>
</comment>
<organism evidence="5 6">
    <name type="scientific">Gossypium anomalum</name>
    <dbReference type="NCBI Taxonomy" id="47600"/>
    <lineage>
        <taxon>Eukaryota</taxon>
        <taxon>Viridiplantae</taxon>
        <taxon>Streptophyta</taxon>
        <taxon>Embryophyta</taxon>
        <taxon>Tracheophyta</taxon>
        <taxon>Spermatophyta</taxon>
        <taxon>Magnoliopsida</taxon>
        <taxon>eudicotyledons</taxon>
        <taxon>Gunneridae</taxon>
        <taxon>Pentapetalae</taxon>
        <taxon>rosids</taxon>
        <taxon>malvids</taxon>
        <taxon>Malvales</taxon>
        <taxon>Malvaceae</taxon>
        <taxon>Malvoideae</taxon>
        <taxon>Gossypium</taxon>
    </lineage>
</organism>
<comment type="similarity">
    <text evidence="1">Belongs to the cytochrome P450 family.</text>
</comment>
<keyword evidence="6" id="KW-1185">Reference proteome</keyword>
<dbReference type="Proteomes" id="UP000701853">
    <property type="component" value="Chromosome 4"/>
</dbReference>
<dbReference type="GO" id="GO:0016132">
    <property type="term" value="P:brassinosteroid biosynthetic process"/>
    <property type="evidence" value="ECO:0007669"/>
    <property type="project" value="TreeGrafter"/>
</dbReference>
<evidence type="ECO:0000313" key="6">
    <source>
        <dbReference type="Proteomes" id="UP000701853"/>
    </source>
</evidence>
<dbReference type="GO" id="GO:0004497">
    <property type="term" value="F:monooxygenase activity"/>
    <property type="evidence" value="ECO:0007669"/>
    <property type="project" value="InterPro"/>
</dbReference>
<dbReference type="PRINTS" id="PR00465">
    <property type="entry name" value="EP450IV"/>
</dbReference>
<dbReference type="GO" id="GO:0016705">
    <property type="term" value="F:oxidoreductase activity, acting on paired donors, with incorporation or reduction of molecular oxygen"/>
    <property type="evidence" value="ECO:0007669"/>
    <property type="project" value="InterPro"/>
</dbReference>
<dbReference type="InterPro" id="IPR001128">
    <property type="entry name" value="Cyt_P450"/>
</dbReference>
<evidence type="ECO:0008006" key="7">
    <source>
        <dbReference type="Google" id="ProtNLM"/>
    </source>
</evidence>
<evidence type="ECO:0000256" key="3">
    <source>
        <dbReference type="ARBA" id="ARBA00023004"/>
    </source>
</evidence>
<dbReference type="OrthoDB" id="1372046at2759"/>
<dbReference type="GO" id="GO:0016125">
    <property type="term" value="P:sterol metabolic process"/>
    <property type="evidence" value="ECO:0007669"/>
    <property type="project" value="TreeGrafter"/>
</dbReference>
<dbReference type="Pfam" id="PF00067">
    <property type="entry name" value="p450"/>
    <property type="match status" value="1"/>
</dbReference>
<evidence type="ECO:0000256" key="4">
    <source>
        <dbReference type="SAM" id="Phobius"/>
    </source>
</evidence>
<evidence type="ECO:0000256" key="2">
    <source>
        <dbReference type="ARBA" id="ARBA00022723"/>
    </source>
</evidence>